<dbReference type="NCBIfam" id="TIGR00539">
    <property type="entry name" value="hemN_rel"/>
    <property type="match status" value="1"/>
</dbReference>
<dbReference type="SFLD" id="SFLDS00029">
    <property type="entry name" value="Radical_SAM"/>
    <property type="match status" value="1"/>
</dbReference>
<name>A0A944M533_9GAMM</name>
<comment type="caution">
    <text evidence="12">The sequence shown here is derived from an EMBL/GenBank/DDBJ whole genome shotgun (WGS) entry which is preliminary data.</text>
</comment>
<dbReference type="Pfam" id="PF06969">
    <property type="entry name" value="HemN_C"/>
    <property type="match status" value="1"/>
</dbReference>
<evidence type="ECO:0000256" key="1">
    <source>
        <dbReference type="ARBA" id="ARBA00001966"/>
    </source>
</evidence>
<protein>
    <recommendedName>
        <fullName evidence="3 10">Heme chaperone HemW</fullName>
    </recommendedName>
</protein>
<dbReference type="GO" id="GO:0004109">
    <property type="term" value="F:coproporphyrinogen oxidase activity"/>
    <property type="evidence" value="ECO:0007669"/>
    <property type="project" value="InterPro"/>
</dbReference>
<organism evidence="12 13">
    <name type="scientific">Candidatus Thiodiazotropha taylori</name>
    <dbReference type="NCBI Taxonomy" id="2792791"/>
    <lineage>
        <taxon>Bacteria</taxon>
        <taxon>Pseudomonadati</taxon>
        <taxon>Pseudomonadota</taxon>
        <taxon>Gammaproteobacteria</taxon>
        <taxon>Chromatiales</taxon>
        <taxon>Sedimenticolaceae</taxon>
        <taxon>Candidatus Thiodiazotropha</taxon>
    </lineage>
</organism>
<gene>
    <name evidence="12" type="primary">hemW</name>
    <name evidence="12" type="ORF">KME65_00180</name>
</gene>
<dbReference type="Gene3D" id="3.20.20.70">
    <property type="entry name" value="Aldolase class I"/>
    <property type="match status" value="1"/>
</dbReference>
<dbReference type="SFLD" id="SFLDG01065">
    <property type="entry name" value="anaerobic_coproporphyrinogen-I"/>
    <property type="match status" value="1"/>
</dbReference>
<dbReference type="Pfam" id="PF04055">
    <property type="entry name" value="Radical_SAM"/>
    <property type="match status" value="1"/>
</dbReference>
<dbReference type="GO" id="GO:0006779">
    <property type="term" value="P:porphyrin-containing compound biosynthetic process"/>
    <property type="evidence" value="ECO:0007669"/>
    <property type="project" value="InterPro"/>
</dbReference>
<dbReference type="PROSITE" id="PS51918">
    <property type="entry name" value="RADICAL_SAM"/>
    <property type="match status" value="1"/>
</dbReference>
<keyword evidence="10" id="KW-0004">4Fe-4S</keyword>
<reference evidence="12 13" key="1">
    <citation type="submission" date="2021-05" db="EMBL/GenBank/DDBJ databases">
        <title>Genetic and Functional Diversity in Clade A Lucinid endosymbionts from the Bahamas.</title>
        <authorList>
            <person name="Giani N.M."/>
            <person name="Engel A.S."/>
            <person name="Campbell B.J."/>
        </authorList>
    </citation>
    <scope>NUCLEOTIDE SEQUENCE [LARGE SCALE GENOMIC DNA]</scope>
    <source>
        <strain evidence="12">LUC16012Gg_MoonRockCtena</strain>
    </source>
</reference>
<sequence>MLQLPPLSLYIHIPWCVRKCPYCDFNSHPQNTAFDEKAYVDALLEDLQIERELVIGRSIGSIFIGGGTPSLFSAESIGRLLSGIADTITLSDEIEITMEANPGAMESLRLPGYREAGVNRLSLGAQSLNPDSLQVLGRIHGPDEVVDAVERAKQSGFERINLDIMFGLPRQTPAMAVADLAAAIGLKPGHISYYQLTLEPNTPFHHSPPELPDEDSLWQIQQQAGELLDKAGFGQYEVSAFARSGERCRHNLNYWRFGDYLGIGAGAHGKITTRDGVIWRRWKRRHPNDYLSAVQGAFPFLQGERQLNAQDLTVEFMMNALRLREGVEAELFPATTGIGLDSLRGPLSVAIEKGLIHPVGDRLQPTLLGCRFLNDLLSIFET</sequence>
<dbReference type="InterPro" id="IPR007197">
    <property type="entry name" value="rSAM"/>
</dbReference>
<evidence type="ECO:0000313" key="12">
    <source>
        <dbReference type="EMBL" id="MBT2987355.1"/>
    </source>
</evidence>
<dbReference type="CDD" id="cd01335">
    <property type="entry name" value="Radical_SAM"/>
    <property type="match status" value="1"/>
</dbReference>
<feature type="domain" description="Radical SAM core" evidence="11">
    <location>
        <begin position="1"/>
        <end position="237"/>
    </location>
</feature>
<dbReference type="InterPro" id="IPR058240">
    <property type="entry name" value="rSAM_sf"/>
</dbReference>
<evidence type="ECO:0000256" key="10">
    <source>
        <dbReference type="RuleBase" id="RU364116"/>
    </source>
</evidence>
<dbReference type="InterPro" id="IPR013785">
    <property type="entry name" value="Aldolase_TIM"/>
</dbReference>
<dbReference type="InterPro" id="IPR004559">
    <property type="entry name" value="HemW-like"/>
</dbReference>
<proteinExistence type="inferred from homology"/>
<evidence type="ECO:0000256" key="9">
    <source>
        <dbReference type="ARBA" id="ARBA00023186"/>
    </source>
</evidence>
<evidence type="ECO:0000259" key="11">
    <source>
        <dbReference type="PROSITE" id="PS51918"/>
    </source>
</evidence>
<dbReference type="GO" id="GO:0005737">
    <property type="term" value="C:cytoplasm"/>
    <property type="evidence" value="ECO:0007669"/>
    <property type="project" value="UniProtKB-SubCell"/>
</dbReference>
<keyword evidence="9 10" id="KW-0143">Chaperone</keyword>
<accession>A0A944M533</accession>
<comment type="cofactor">
    <cofactor evidence="1">
        <name>[4Fe-4S] cluster</name>
        <dbReference type="ChEBI" id="CHEBI:49883"/>
    </cofactor>
</comment>
<dbReference type="InterPro" id="IPR006638">
    <property type="entry name" value="Elp3/MiaA/NifB-like_rSAM"/>
</dbReference>
<evidence type="ECO:0000256" key="3">
    <source>
        <dbReference type="ARBA" id="ARBA00017228"/>
    </source>
</evidence>
<dbReference type="AlphaFoldDB" id="A0A944M533"/>
<evidence type="ECO:0000256" key="5">
    <source>
        <dbReference type="ARBA" id="ARBA00022691"/>
    </source>
</evidence>
<dbReference type="EMBL" id="JAHHGM010000001">
    <property type="protein sequence ID" value="MBT2987355.1"/>
    <property type="molecule type" value="Genomic_DNA"/>
</dbReference>
<keyword evidence="8 10" id="KW-0411">Iron-sulfur</keyword>
<evidence type="ECO:0000256" key="2">
    <source>
        <dbReference type="ARBA" id="ARBA00006100"/>
    </source>
</evidence>
<dbReference type="InterPro" id="IPR010723">
    <property type="entry name" value="HemN_C"/>
</dbReference>
<evidence type="ECO:0000256" key="4">
    <source>
        <dbReference type="ARBA" id="ARBA00022617"/>
    </source>
</evidence>
<comment type="similarity">
    <text evidence="2">Belongs to the anaerobic coproporphyrinogen-III oxidase family. HemW subfamily.</text>
</comment>
<evidence type="ECO:0000256" key="7">
    <source>
        <dbReference type="ARBA" id="ARBA00023004"/>
    </source>
</evidence>
<comment type="subcellular location">
    <subcellularLocation>
        <location evidence="10">Cytoplasm</location>
    </subcellularLocation>
</comment>
<dbReference type="PANTHER" id="PTHR13932">
    <property type="entry name" value="COPROPORPHYRINIGEN III OXIDASE"/>
    <property type="match status" value="1"/>
</dbReference>
<dbReference type="GO" id="GO:0046872">
    <property type="term" value="F:metal ion binding"/>
    <property type="evidence" value="ECO:0007669"/>
    <property type="project" value="UniProtKB-UniRule"/>
</dbReference>
<keyword evidence="10" id="KW-0963">Cytoplasm</keyword>
<dbReference type="SFLD" id="SFLDF00288">
    <property type="entry name" value="HemN-like__clustered_with_nucl"/>
    <property type="match status" value="1"/>
</dbReference>
<keyword evidence="7 10" id="KW-0408">Iron</keyword>
<keyword evidence="5 10" id="KW-0949">S-adenosyl-L-methionine</keyword>
<dbReference type="PANTHER" id="PTHR13932:SF5">
    <property type="entry name" value="RADICAL S-ADENOSYL METHIONINE DOMAIN-CONTAINING PROTEIN 1, MITOCHONDRIAL"/>
    <property type="match status" value="1"/>
</dbReference>
<comment type="function">
    <text evidence="10">Probably acts as a heme chaperone, transferring heme to an unknown acceptor. Binds one molecule of heme per monomer, possibly covalently. Binds 1 [4Fe-4S] cluster. The cluster is coordinated with 3 cysteines and an exchangeable S-adenosyl-L-methionine.</text>
</comment>
<evidence type="ECO:0000256" key="6">
    <source>
        <dbReference type="ARBA" id="ARBA00022723"/>
    </source>
</evidence>
<dbReference type="GO" id="GO:0051539">
    <property type="term" value="F:4 iron, 4 sulfur cluster binding"/>
    <property type="evidence" value="ECO:0007669"/>
    <property type="project" value="UniProtKB-UniRule"/>
</dbReference>
<dbReference type="Proteomes" id="UP000770889">
    <property type="component" value="Unassembled WGS sequence"/>
</dbReference>
<evidence type="ECO:0000313" key="13">
    <source>
        <dbReference type="Proteomes" id="UP000770889"/>
    </source>
</evidence>
<keyword evidence="6 10" id="KW-0479">Metal-binding</keyword>
<dbReference type="SMART" id="SM00729">
    <property type="entry name" value="Elp3"/>
    <property type="match status" value="1"/>
</dbReference>
<evidence type="ECO:0000256" key="8">
    <source>
        <dbReference type="ARBA" id="ARBA00023014"/>
    </source>
</evidence>
<keyword evidence="4 10" id="KW-0349">Heme</keyword>
<dbReference type="InterPro" id="IPR034505">
    <property type="entry name" value="Coproporphyrinogen-III_oxidase"/>
</dbReference>
<dbReference type="SUPFAM" id="SSF102114">
    <property type="entry name" value="Radical SAM enzymes"/>
    <property type="match status" value="1"/>
</dbReference>
<dbReference type="SFLD" id="SFLDG01082">
    <property type="entry name" value="B12-binding_domain_containing"/>
    <property type="match status" value="1"/>
</dbReference>
<dbReference type="SFLD" id="SFLDF00562">
    <property type="entry name" value="HemN-like__clustered_with_heat"/>
    <property type="match status" value="1"/>
</dbReference>